<dbReference type="Proteomes" id="UP000597877">
    <property type="component" value="Unassembled WGS sequence"/>
</dbReference>
<evidence type="ECO:0000259" key="2">
    <source>
        <dbReference type="Pfam" id="PF01882"/>
    </source>
</evidence>
<accession>A0ABR7F515</accession>
<gene>
    <name evidence="3" type="ORF">H8S00_09805</name>
</gene>
<evidence type="ECO:0000256" key="1">
    <source>
        <dbReference type="SAM" id="Phobius"/>
    </source>
</evidence>
<feature type="transmembrane region" description="Helical" evidence="1">
    <location>
        <begin position="29"/>
        <end position="48"/>
    </location>
</feature>
<proteinExistence type="predicted"/>
<dbReference type="InterPro" id="IPR002881">
    <property type="entry name" value="DUF58"/>
</dbReference>
<dbReference type="Pfam" id="PF01882">
    <property type="entry name" value="DUF58"/>
    <property type="match status" value="1"/>
</dbReference>
<feature type="transmembrane region" description="Helical" evidence="1">
    <location>
        <begin position="7"/>
        <end position="23"/>
    </location>
</feature>
<keyword evidence="4" id="KW-1185">Reference proteome</keyword>
<sequence>MIKRSLIYSLVTLITLCMFFLFTEKVIGIVLLMECMYYIMAIVYVRIVSRFIQVKLDKGLYSAEKNSEIPILIQVKNKSKWLSVRCDFKIKVVNNFTGEVKKEIINHTVTRGVKETFSESFLSSDCGEISVYLVEYYVYDWIGCLYLKKKTNDVKKIEILPETHLLMTEIQRTTREFITDSEVYSDSEKGDDLSEIYQVREYVEGDPIHDIHWKLSAKTDNLLIKEHGKPLGCVVLIWIDLFRNNTVKHLRGKKHGRKNLPVNAIEMAASVSLSLIEQKCVHMVAWYEEKNDRIIRKRVENEENIYELLNRLLYLESYHDRKRADMQFDERFDRNDFSSMVEIKSDGRLIVNGNEIEVKKKGDKVCYEETYIIV</sequence>
<evidence type="ECO:0000313" key="3">
    <source>
        <dbReference type="EMBL" id="MBC5668277.1"/>
    </source>
</evidence>
<dbReference type="EMBL" id="JACOOZ010000006">
    <property type="protein sequence ID" value="MBC5668277.1"/>
    <property type="molecule type" value="Genomic_DNA"/>
</dbReference>
<dbReference type="PANTHER" id="PTHR34351:SF1">
    <property type="entry name" value="SLR1927 PROTEIN"/>
    <property type="match status" value="1"/>
</dbReference>
<comment type="caution">
    <text evidence="3">The sequence shown here is derived from an EMBL/GenBank/DDBJ whole genome shotgun (WGS) entry which is preliminary data.</text>
</comment>
<feature type="domain" description="DUF58" evidence="2">
    <location>
        <begin position="198"/>
        <end position="279"/>
    </location>
</feature>
<dbReference type="PANTHER" id="PTHR34351">
    <property type="entry name" value="SLR1927 PROTEIN-RELATED"/>
    <property type="match status" value="1"/>
</dbReference>
<evidence type="ECO:0000313" key="4">
    <source>
        <dbReference type="Proteomes" id="UP000597877"/>
    </source>
</evidence>
<protein>
    <submittedName>
        <fullName evidence="3">DUF58 domain-containing protein</fullName>
    </submittedName>
</protein>
<keyword evidence="1" id="KW-1133">Transmembrane helix</keyword>
<organism evidence="3 4">
    <name type="scientific">Eubacterium segne</name>
    <dbReference type="NCBI Taxonomy" id="2763045"/>
    <lineage>
        <taxon>Bacteria</taxon>
        <taxon>Bacillati</taxon>
        <taxon>Bacillota</taxon>
        <taxon>Clostridia</taxon>
        <taxon>Eubacteriales</taxon>
        <taxon>Eubacteriaceae</taxon>
        <taxon>Eubacterium</taxon>
    </lineage>
</organism>
<name>A0ABR7F515_9FIRM</name>
<dbReference type="RefSeq" id="WP_186840488.1">
    <property type="nucleotide sequence ID" value="NZ_JACOOZ010000006.1"/>
</dbReference>
<keyword evidence="1" id="KW-0812">Transmembrane</keyword>
<keyword evidence="1" id="KW-0472">Membrane</keyword>
<reference evidence="3 4" key="1">
    <citation type="submission" date="2020-08" db="EMBL/GenBank/DDBJ databases">
        <title>Genome public.</title>
        <authorList>
            <person name="Liu C."/>
            <person name="Sun Q."/>
        </authorList>
    </citation>
    <scope>NUCLEOTIDE SEQUENCE [LARGE SCALE GENOMIC DNA]</scope>
    <source>
        <strain evidence="3 4">BX4</strain>
    </source>
</reference>